<organism evidence="3 4">
    <name type="scientific">Acropora cervicornis</name>
    <name type="common">Staghorn coral</name>
    <dbReference type="NCBI Taxonomy" id="6130"/>
    <lineage>
        <taxon>Eukaryota</taxon>
        <taxon>Metazoa</taxon>
        <taxon>Cnidaria</taxon>
        <taxon>Anthozoa</taxon>
        <taxon>Hexacorallia</taxon>
        <taxon>Scleractinia</taxon>
        <taxon>Astrocoeniina</taxon>
        <taxon>Acroporidae</taxon>
        <taxon>Acropora</taxon>
    </lineage>
</organism>
<reference evidence="3" key="2">
    <citation type="journal article" date="2023" name="Science">
        <title>Genomic signatures of disease resistance in endangered staghorn corals.</title>
        <authorList>
            <person name="Vollmer S.V."/>
            <person name="Selwyn J.D."/>
            <person name="Despard B.A."/>
            <person name="Roesel C.L."/>
        </authorList>
    </citation>
    <scope>NUCLEOTIDE SEQUENCE</scope>
    <source>
        <strain evidence="3">K2</strain>
    </source>
</reference>
<dbReference type="PROSITE" id="PS50948">
    <property type="entry name" value="PAN"/>
    <property type="match status" value="1"/>
</dbReference>
<dbReference type="Proteomes" id="UP001249851">
    <property type="component" value="Unassembled WGS sequence"/>
</dbReference>
<feature type="compositionally biased region" description="Polar residues" evidence="1">
    <location>
        <begin position="34"/>
        <end position="59"/>
    </location>
</feature>
<protein>
    <recommendedName>
        <fullName evidence="2">Apple domain-containing protein</fullName>
    </recommendedName>
</protein>
<gene>
    <name evidence="3" type="ORF">P5673_001660</name>
</gene>
<evidence type="ECO:0000259" key="2">
    <source>
        <dbReference type="PROSITE" id="PS50948"/>
    </source>
</evidence>
<dbReference type="InterPro" id="IPR003609">
    <property type="entry name" value="Pan_app"/>
</dbReference>
<sequence>MTTANGQRKPAPIATSSTSMMTSSLKGTFREKMQTQTVSPATNTSPKPSFVSDTQSSTAKLHKETQNVSECVDKQGVPRRSQAHFSVEKDKILLTHTIDEMWASNEVKCAMLCLRNPHCKSFNFQSTMGDTRQENDSILGQDPKNCLLNAAMRLTFTEDLVVRHGWTYFYRTT</sequence>
<dbReference type="EMBL" id="JARQWQ010000003">
    <property type="protein sequence ID" value="KAK2572681.1"/>
    <property type="molecule type" value="Genomic_DNA"/>
</dbReference>
<evidence type="ECO:0000256" key="1">
    <source>
        <dbReference type="SAM" id="MobiDB-lite"/>
    </source>
</evidence>
<name>A0AAD9R427_ACRCE</name>
<proteinExistence type="predicted"/>
<dbReference type="AlphaFoldDB" id="A0AAD9R427"/>
<evidence type="ECO:0000313" key="3">
    <source>
        <dbReference type="EMBL" id="KAK2572681.1"/>
    </source>
</evidence>
<accession>A0AAD9R427</accession>
<dbReference type="Pfam" id="PF00024">
    <property type="entry name" value="PAN_1"/>
    <property type="match status" value="1"/>
</dbReference>
<feature type="domain" description="Apple" evidence="2">
    <location>
        <begin position="71"/>
        <end position="173"/>
    </location>
</feature>
<dbReference type="Gene3D" id="3.50.4.10">
    <property type="entry name" value="Hepatocyte Growth Factor"/>
    <property type="match status" value="1"/>
</dbReference>
<keyword evidence="4" id="KW-1185">Reference proteome</keyword>
<dbReference type="SUPFAM" id="SSF57414">
    <property type="entry name" value="Hairpin loop containing domain-like"/>
    <property type="match status" value="1"/>
</dbReference>
<evidence type="ECO:0000313" key="4">
    <source>
        <dbReference type="Proteomes" id="UP001249851"/>
    </source>
</evidence>
<reference evidence="3" key="1">
    <citation type="journal article" date="2023" name="G3 (Bethesda)">
        <title>Whole genome assembly and annotation of the endangered Caribbean coral Acropora cervicornis.</title>
        <authorList>
            <person name="Selwyn J.D."/>
            <person name="Vollmer S.V."/>
        </authorList>
    </citation>
    <scope>NUCLEOTIDE SEQUENCE</scope>
    <source>
        <strain evidence="3">K2</strain>
    </source>
</reference>
<feature type="compositionally biased region" description="Low complexity" evidence="1">
    <location>
        <begin position="15"/>
        <end position="24"/>
    </location>
</feature>
<comment type="caution">
    <text evidence="3">The sequence shown here is derived from an EMBL/GenBank/DDBJ whole genome shotgun (WGS) entry which is preliminary data.</text>
</comment>
<feature type="region of interest" description="Disordered" evidence="1">
    <location>
        <begin position="1"/>
        <end position="70"/>
    </location>
</feature>